<evidence type="ECO:0000313" key="5">
    <source>
        <dbReference type="EMBL" id="EWC43426.1"/>
    </source>
</evidence>
<dbReference type="PANTHER" id="PTHR46910">
    <property type="entry name" value="TRANSCRIPTION FACTOR PDR1"/>
    <property type="match status" value="1"/>
</dbReference>
<dbReference type="PROSITE" id="PS50048">
    <property type="entry name" value="ZN2_CY6_FUNGAL_2"/>
    <property type="match status" value="1"/>
</dbReference>
<keyword evidence="2" id="KW-0539">Nucleus</keyword>
<feature type="compositionally biased region" description="Polar residues" evidence="3">
    <location>
        <begin position="92"/>
        <end position="123"/>
    </location>
</feature>
<dbReference type="InterPro" id="IPR036864">
    <property type="entry name" value="Zn2-C6_fun-type_DNA-bd_sf"/>
</dbReference>
<dbReference type="GO" id="GO:0006351">
    <property type="term" value="P:DNA-templated transcription"/>
    <property type="evidence" value="ECO:0007669"/>
    <property type="project" value="InterPro"/>
</dbReference>
<dbReference type="CDD" id="cd12148">
    <property type="entry name" value="fungal_TF_MHR"/>
    <property type="match status" value="1"/>
</dbReference>
<dbReference type="CDD" id="cd00067">
    <property type="entry name" value="GAL4"/>
    <property type="match status" value="1"/>
</dbReference>
<evidence type="ECO:0000313" key="6">
    <source>
        <dbReference type="Proteomes" id="UP000024837"/>
    </source>
</evidence>
<dbReference type="Proteomes" id="UP000024837">
    <property type="component" value="Unassembled WGS sequence"/>
</dbReference>
<dbReference type="EMBL" id="KI966464">
    <property type="protein sequence ID" value="EWC43426.1"/>
    <property type="molecule type" value="Genomic_DNA"/>
</dbReference>
<sequence>MAHMGAGGPSDALVGVLTQACENCRRRKVKCNRQDPCSNCLTSNLDCRPAKRMVEHRPRVILSSNYQRSIDEINSRLISIEHLVKNISLTDSANSRQSDPATSNTFGSSPSDGLSGTNAQTPGPAQASFEGDSSFATQTVLAGELAGISASRSLQSIEILDALSSLKEMMNTSSADGFSTGLDDLWFEADERPASLPSMELLSPQFVLALLKKLREVAAGHPISYMMTNHMDLEKLCQAVYFPTEPVTLGQLTNMHGLLFFVLQEPTAIGDLAEDWDVSSFMKMCEKNLHIGCQSYEVMAVPSMDNIKALVMGIALAQYRSKPLLAWTLCSAAAKHLFSLGYHRERSLQGDSQELANQKRHLFWSVYGVDKNMSLNLGRASNFPDYDIDTASFTVSDNEALAIWDHASFKFIPLSRFQGQVYDQLYSATAIKKSQAERHSIIASIDAELRPWLAEWRAIAEACRSACPPELFELFFGPAEIIYHALRTTLHRAASMGEGTRTTEITAACFEAATASMRSHIDEFLPMFRDNFDANQRAAYASWVLLYTSFTPLIVVFLHSIASNSPSDVRLLHDFLDSIGPLSDVSKDCKRLVEVTKVFCRVAKALVDGQHHQHAALALGTYSHQSNTLLLPQDHNIANLGTNCEGRSEGLGGGSGQLPDIFMQDIEGVNGWSEGDVEAMSTFFGNWMGSSGPIVDMLNLDFSSCF</sequence>
<dbReference type="HOGENOM" id="CLU_009377_3_2_1"/>
<dbReference type="GO" id="GO:0003677">
    <property type="term" value="F:DNA binding"/>
    <property type="evidence" value="ECO:0007669"/>
    <property type="project" value="InterPro"/>
</dbReference>
<dbReference type="SMART" id="SM00066">
    <property type="entry name" value="GAL4"/>
    <property type="match status" value="1"/>
</dbReference>
<evidence type="ECO:0000256" key="2">
    <source>
        <dbReference type="ARBA" id="ARBA00023242"/>
    </source>
</evidence>
<dbReference type="GO" id="GO:0008270">
    <property type="term" value="F:zinc ion binding"/>
    <property type="evidence" value="ECO:0007669"/>
    <property type="project" value="InterPro"/>
</dbReference>
<dbReference type="InterPro" id="IPR007219">
    <property type="entry name" value="XnlR_reg_dom"/>
</dbReference>
<feature type="region of interest" description="Disordered" evidence="3">
    <location>
        <begin position="92"/>
        <end position="130"/>
    </location>
</feature>
<dbReference type="PANTHER" id="PTHR46910:SF5">
    <property type="entry name" value="ZN(II)2CYS6 TRANSCRIPTION FACTOR (EUROFUNG)"/>
    <property type="match status" value="1"/>
</dbReference>
<feature type="domain" description="Zn(2)-C6 fungal-type" evidence="4">
    <location>
        <begin position="20"/>
        <end position="47"/>
    </location>
</feature>
<dbReference type="SUPFAM" id="SSF57701">
    <property type="entry name" value="Zn2/Cys6 DNA-binding domain"/>
    <property type="match status" value="1"/>
</dbReference>
<dbReference type="Pfam" id="PF00172">
    <property type="entry name" value="Zn_clus"/>
    <property type="match status" value="1"/>
</dbReference>
<dbReference type="SMART" id="SM00906">
    <property type="entry name" value="Fungal_trans"/>
    <property type="match status" value="1"/>
</dbReference>
<name>W7HHS6_9PEZI</name>
<keyword evidence="6" id="KW-1185">Reference proteome</keyword>
<dbReference type="AlphaFoldDB" id="W7HHS6"/>
<accession>W7HHS6</accession>
<dbReference type="GO" id="GO:0000981">
    <property type="term" value="F:DNA-binding transcription factor activity, RNA polymerase II-specific"/>
    <property type="evidence" value="ECO:0007669"/>
    <property type="project" value="InterPro"/>
</dbReference>
<dbReference type="OrthoDB" id="103819at2759"/>
<dbReference type="InterPro" id="IPR001138">
    <property type="entry name" value="Zn2Cys6_DnaBD"/>
</dbReference>
<proteinExistence type="predicted"/>
<dbReference type="Gene3D" id="4.10.240.10">
    <property type="entry name" value="Zn(2)-C6 fungal-type DNA-binding domain"/>
    <property type="match status" value="1"/>
</dbReference>
<dbReference type="InterPro" id="IPR050987">
    <property type="entry name" value="AtrR-like"/>
</dbReference>
<protein>
    <recommendedName>
        <fullName evidence="4">Zn(2)-C6 fungal-type domain-containing protein</fullName>
    </recommendedName>
</protein>
<reference evidence="5 6" key="1">
    <citation type="submission" date="2013-05" db="EMBL/GenBank/DDBJ databases">
        <title>Drechslerella stenobrocha genome reveals carnivorous origination and mechanical trapping mechanism of predatory fungi.</title>
        <authorList>
            <person name="Liu X."/>
            <person name="Zhang W."/>
            <person name="Liu K."/>
        </authorList>
    </citation>
    <scope>NUCLEOTIDE SEQUENCE [LARGE SCALE GENOMIC DNA]</scope>
    <source>
        <strain evidence="5 6">248</strain>
    </source>
</reference>
<keyword evidence="1" id="KW-0479">Metal-binding</keyword>
<organism evidence="5 6">
    <name type="scientific">Drechslerella stenobrocha 248</name>
    <dbReference type="NCBI Taxonomy" id="1043628"/>
    <lineage>
        <taxon>Eukaryota</taxon>
        <taxon>Fungi</taxon>
        <taxon>Dikarya</taxon>
        <taxon>Ascomycota</taxon>
        <taxon>Pezizomycotina</taxon>
        <taxon>Orbiliomycetes</taxon>
        <taxon>Orbiliales</taxon>
        <taxon>Orbiliaceae</taxon>
        <taxon>Drechslerella</taxon>
    </lineage>
</organism>
<dbReference type="PROSITE" id="PS00463">
    <property type="entry name" value="ZN2_CY6_FUNGAL_1"/>
    <property type="match status" value="1"/>
</dbReference>
<evidence type="ECO:0000256" key="3">
    <source>
        <dbReference type="SAM" id="MobiDB-lite"/>
    </source>
</evidence>
<evidence type="ECO:0000259" key="4">
    <source>
        <dbReference type="PROSITE" id="PS50048"/>
    </source>
</evidence>
<dbReference type="Pfam" id="PF04082">
    <property type="entry name" value="Fungal_trans"/>
    <property type="match status" value="1"/>
</dbReference>
<evidence type="ECO:0000256" key="1">
    <source>
        <dbReference type="ARBA" id="ARBA00022723"/>
    </source>
</evidence>
<gene>
    <name evidence="5" type="ORF">DRE_07612</name>
</gene>